<proteinExistence type="inferred from homology"/>
<dbReference type="EMBL" id="SATR01000005">
    <property type="protein sequence ID" value="TFH92570.1"/>
    <property type="molecule type" value="Genomic_DNA"/>
</dbReference>
<evidence type="ECO:0000256" key="3">
    <source>
        <dbReference type="ARBA" id="ARBA00022670"/>
    </source>
</evidence>
<evidence type="ECO:0000256" key="5">
    <source>
        <dbReference type="ARBA" id="ARBA00022801"/>
    </source>
</evidence>
<feature type="domain" description="Peptidase M16 C-terminal" evidence="10">
    <location>
        <begin position="199"/>
        <end position="374"/>
    </location>
</feature>
<keyword evidence="12" id="KW-1185">Reference proteome</keyword>
<evidence type="ECO:0000256" key="8">
    <source>
        <dbReference type="RuleBase" id="RU004447"/>
    </source>
</evidence>
<comment type="similarity">
    <text evidence="2 8">Belongs to the peptidase M16 family.</text>
</comment>
<reference evidence="11 12" key="1">
    <citation type="submission" date="2019-01" db="EMBL/GenBank/DDBJ databases">
        <title>Vibrio BEI176 sp. nov, a marine bacterium isolated from China: eastern marignal seas.</title>
        <authorList>
            <person name="Li B."/>
        </authorList>
    </citation>
    <scope>NUCLEOTIDE SEQUENCE [LARGE SCALE GENOMIC DNA]</scope>
    <source>
        <strain evidence="11 12">BEI176</strain>
    </source>
</reference>
<dbReference type="Gene3D" id="3.30.830.10">
    <property type="entry name" value="Metalloenzyme, LuxS/M16 peptidase-like"/>
    <property type="match status" value="4"/>
</dbReference>
<dbReference type="RefSeq" id="WP_134834499.1">
    <property type="nucleotide sequence ID" value="NZ_SATR01000005.1"/>
</dbReference>
<protein>
    <submittedName>
        <fullName evidence="11">Insulinase family protein</fullName>
    </submittedName>
</protein>
<dbReference type="OrthoDB" id="9811314at2"/>
<comment type="caution">
    <text evidence="11">The sequence shown here is derived from an EMBL/GenBank/DDBJ whole genome shotgun (WGS) entry which is preliminary data.</text>
</comment>
<dbReference type="InterPro" id="IPR011765">
    <property type="entry name" value="Pept_M16_N"/>
</dbReference>
<gene>
    <name evidence="11" type="ORF">ELS82_05090</name>
</gene>
<dbReference type="PANTHER" id="PTHR43690:SF17">
    <property type="entry name" value="PROTEIN YHJJ"/>
    <property type="match status" value="1"/>
</dbReference>
<dbReference type="InterPro" id="IPR011249">
    <property type="entry name" value="Metalloenz_LuxS/M16"/>
</dbReference>
<evidence type="ECO:0000256" key="1">
    <source>
        <dbReference type="ARBA" id="ARBA00001947"/>
    </source>
</evidence>
<dbReference type="GO" id="GO:0006508">
    <property type="term" value="P:proteolysis"/>
    <property type="evidence" value="ECO:0007669"/>
    <property type="project" value="UniProtKB-KW"/>
</dbReference>
<name>A0A4Y8WI11_9VIBR</name>
<dbReference type="GO" id="GO:0046872">
    <property type="term" value="F:metal ion binding"/>
    <property type="evidence" value="ECO:0007669"/>
    <property type="project" value="UniProtKB-KW"/>
</dbReference>
<keyword evidence="6" id="KW-0862">Zinc</keyword>
<keyword evidence="3" id="KW-0645">Protease</keyword>
<dbReference type="GO" id="GO:0004222">
    <property type="term" value="F:metalloendopeptidase activity"/>
    <property type="evidence" value="ECO:0007669"/>
    <property type="project" value="InterPro"/>
</dbReference>
<dbReference type="InterPro" id="IPR050626">
    <property type="entry name" value="Peptidase_M16"/>
</dbReference>
<evidence type="ECO:0000313" key="11">
    <source>
        <dbReference type="EMBL" id="TFH92570.1"/>
    </source>
</evidence>
<feature type="domain" description="Peptidase M16 C-terminal" evidence="10">
    <location>
        <begin position="669"/>
        <end position="847"/>
    </location>
</feature>
<keyword evidence="7" id="KW-0482">Metalloprotease</keyword>
<evidence type="ECO:0000256" key="6">
    <source>
        <dbReference type="ARBA" id="ARBA00022833"/>
    </source>
</evidence>
<dbReference type="Proteomes" id="UP000297753">
    <property type="component" value="Unassembled WGS sequence"/>
</dbReference>
<dbReference type="PANTHER" id="PTHR43690">
    <property type="entry name" value="NARDILYSIN"/>
    <property type="match status" value="1"/>
</dbReference>
<dbReference type="SUPFAM" id="SSF63411">
    <property type="entry name" value="LuxS/MPP-like metallohydrolase"/>
    <property type="match status" value="4"/>
</dbReference>
<evidence type="ECO:0000256" key="2">
    <source>
        <dbReference type="ARBA" id="ARBA00007261"/>
    </source>
</evidence>
<dbReference type="PROSITE" id="PS00143">
    <property type="entry name" value="INSULINASE"/>
    <property type="match status" value="1"/>
</dbReference>
<keyword evidence="4" id="KW-0479">Metal-binding</keyword>
<dbReference type="AlphaFoldDB" id="A0A4Y8WI11"/>
<evidence type="ECO:0000259" key="10">
    <source>
        <dbReference type="Pfam" id="PF05193"/>
    </source>
</evidence>
<sequence length="916" mass="102780">MKKIFLLILLVLVGCTQSKQEVPIEADSGWTSGVLDNGVHYHIYPTDDESVALRMYVHIGSAHESENQKGYAHFLEHMAFNGSRNFSSNDIVDLFEHSGLTFGADINAYTSYYETVYQLDLPDSDQLSNGVKWMRDIADGLDLSPQEIEKEKGVIQGEFRRTRLENKSLSEKYYDQLIEGTALEHLDPLGTKESVNAATSDSIRAFYEAWYHPQLTEVVITGDVTPAQAQKLIKDQFSNWEGGQLPDGTDVKKIALSLNDLTEVIGEYDAPSISLLIDRAPAAIETHSDLTQLWMDDIIQQLIWTRLDTNLAQAAQPVQSLYSSSYYINYRRYALMSVSFSDAERVATQKLFIETLASLRDHGVSELELEAAMAYYLQQVKTVDEQWEQRSATDIAESKVNAISFGEPIQSKQDYQRSLEQFIKYATFKRVNEQLAQFLKQDYSLVLGASSESQVEALALTMPSVRTQLKQQGVKPLTLAATEDELSRPDGSGAIVSEKTLDSGFTVWQLSNGVEVWFEPDPDAGEYARLVYGSQGGKAVLDPSLYPASELAVATITRSGIGGFDGSGLDSYLRRNSIEIYPFIGFTHHGLEIGAPKDKLAETLNVMFNIATNANVSNRQLETVARENIEGINRYLDTPVGKWTREINRNSYLPQSYHYMVSAPEMSMVTEAQVKEVHKQLFSVNRSNKLVIVADLLPAEIREMLRFYVASIPLEAASDYAFSADYNLKPKSRIDMPIHNEPNSYYLVRVTNPSVANNDVESVFIDDMIQRLLSKRLTEYIREDLGLDYAPDNYVTAQDSEPSTDWFIEAQVAPSDISKVDAAVDKVIAQLLLGVNQEDVDLVAKQLVVALQPLADDTVERTWFYARYLMHGYGVDALTDVESMAQSITKEAFNQRIQQVFGEQSLKTKYTLTPKE</sequence>
<keyword evidence="5" id="KW-0378">Hydrolase</keyword>
<dbReference type="Pfam" id="PF05193">
    <property type="entry name" value="Peptidase_M16_C"/>
    <property type="match status" value="2"/>
</dbReference>
<evidence type="ECO:0000256" key="4">
    <source>
        <dbReference type="ARBA" id="ARBA00022723"/>
    </source>
</evidence>
<comment type="cofactor">
    <cofactor evidence="1">
        <name>Zn(2+)</name>
        <dbReference type="ChEBI" id="CHEBI:29105"/>
    </cofactor>
</comment>
<accession>A0A4Y8WI11</accession>
<feature type="domain" description="Peptidase M16 N-terminal" evidence="9">
    <location>
        <begin position="48"/>
        <end position="169"/>
    </location>
</feature>
<dbReference type="Pfam" id="PF00675">
    <property type="entry name" value="Peptidase_M16"/>
    <property type="match status" value="1"/>
</dbReference>
<evidence type="ECO:0000259" key="9">
    <source>
        <dbReference type="Pfam" id="PF00675"/>
    </source>
</evidence>
<dbReference type="PROSITE" id="PS51257">
    <property type="entry name" value="PROKAR_LIPOPROTEIN"/>
    <property type="match status" value="1"/>
</dbReference>
<evidence type="ECO:0000313" key="12">
    <source>
        <dbReference type="Proteomes" id="UP000297753"/>
    </source>
</evidence>
<dbReference type="InterPro" id="IPR007863">
    <property type="entry name" value="Peptidase_M16_C"/>
</dbReference>
<evidence type="ECO:0000256" key="7">
    <source>
        <dbReference type="ARBA" id="ARBA00023049"/>
    </source>
</evidence>
<dbReference type="InterPro" id="IPR001431">
    <property type="entry name" value="Pept_M16_Zn_BS"/>
</dbReference>
<organism evidence="11 12">
    <name type="scientific">Vibrio ouci</name>
    <dbReference type="NCBI Taxonomy" id="2499078"/>
    <lineage>
        <taxon>Bacteria</taxon>
        <taxon>Pseudomonadati</taxon>
        <taxon>Pseudomonadota</taxon>
        <taxon>Gammaproteobacteria</taxon>
        <taxon>Vibrionales</taxon>
        <taxon>Vibrionaceae</taxon>
        <taxon>Vibrio</taxon>
    </lineage>
</organism>